<dbReference type="InterPro" id="IPR016431">
    <property type="entry name" value="Pyrv-formate_lyase-activ_prd"/>
</dbReference>
<feature type="binding site" evidence="6">
    <location>
        <position position="92"/>
    </location>
    <ligand>
        <name>[4Fe-4S] cluster</name>
        <dbReference type="ChEBI" id="CHEBI:49883"/>
        <note>4Fe-4S-S-AdoMet</note>
    </ligand>
</feature>
<feature type="binding site" evidence="6">
    <location>
        <position position="85"/>
    </location>
    <ligand>
        <name>[4Fe-4S] cluster</name>
        <dbReference type="ChEBI" id="CHEBI:49883"/>
        <note>4Fe-4S-S-AdoMet</note>
    </ligand>
</feature>
<dbReference type="SUPFAM" id="SSF102114">
    <property type="entry name" value="Radical SAM enzymes"/>
    <property type="match status" value="1"/>
</dbReference>
<evidence type="ECO:0000256" key="4">
    <source>
        <dbReference type="ARBA" id="ARBA00023004"/>
    </source>
</evidence>
<evidence type="ECO:0000313" key="8">
    <source>
        <dbReference type="EMBL" id="HFK21067.1"/>
    </source>
</evidence>
<evidence type="ECO:0000256" key="6">
    <source>
        <dbReference type="PIRSR" id="PIRSR004869-50"/>
    </source>
</evidence>
<dbReference type="InterPro" id="IPR007197">
    <property type="entry name" value="rSAM"/>
</dbReference>
<dbReference type="GO" id="GO:0003824">
    <property type="term" value="F:catalytic activity"/>
    <property type="evidence" value="ECO:0007669"/>
    <property type="project" value="InterPro"/>
</dbReference>
<dbReference type="InterPro" id="IPR058240">
    <property type="entry name" value="rSAM_sf"/>
</dbReference>
<protein>
    <submittedName>
        <fullName evidence="8">AmmeMemoRadiSam system radical SAM enzyme</fullName>
    </submittedName>
</protein>
<dbReference type="SFLD" id="SFLDG01101">
    <property type="entry name" value="Uncharacterised_Radical_SAM_Su"/>
    <property type="match status" value="1"/>
</dbReference>
<evidence type="ECO:0000256" key="2">
    <source>
        <dbReference type="ARBA" id="ARBA00022691"/>
    </source>
</evidence>
<dbReference type="PANTHER" id="PTHR30352:SF5">
    <property type="entry name" value="PYRUVATE FORMATE-LYASE 1-ACTIVATING ENZYME"/>
    <property type="match status" value="1"/>
</dbReference>
<dbReference type="GO" id="GO:0051539">
    <property type="term" value="F:4 iron, 4 sulfur cluster binding"/>
    <property type="evidence" value="ECO:0007669"/>
    <property type="project" value="UniProtKB-KW"/>
</dbReference>
<dbReference type="InterPro" id="IPR034457">
    <property type="entry name" value="Organic_radical-activating"/>
</dbReference>
<organism evidence="8">
    <name type="scientific">Candidatus Methanomethylicus mesodigestus</name>
    <dbReference type="NCBI Taxonomy" id="1867258"/>
    <lineage>
        <taxon>Archaea</taxon>
        <taxon>Thermoproteota</taxon>
        <taxon>Methanosuratincolia</taxon>
        <taxon>Candidatus Methanomethylicales</taxon>
        <taxon>Candidatus Methanomethylicaceae</taxon>
        <taxon>Candidatus Methanomethylicus</taxon>
    </lineage>
</organism>
<comment type="caution">
    <text evidence="8">The sequence shown here is derived from an EMBL/GenBank/DDBJ whole genome shotgun (WGS) entry which is preliminary data.</text>
</comment>
<dbReference type="Pfam" id="PF04055">
    <property type="entry name" value="Radical_SAM"/>
    <property type="match status" value="1"/>
</dbReference>
<name>A0A7C3FBE6_9CREN</name>
<keyword evidence="1" id="KW-0004">4Fe-4S</keyword>
<evidence type="ECO:0000256" key="5">
    <source>
        <dbReference type="ARBA" id="ARBA00023014"/>
    </source>
</evidence>
<keyword evidence="2 6" id="KW-0949">S-adenosyl-L-methionine</keyword>
<sequence>MRMLKEAYLYEKREMGAVKCNLCGWRCTIMPGKRGVCGVRENIDGTLFSLVYGKAISYGVDPIEKKPLFHFHPGTTAFSIATVGCNFRCEFCDNWVISQKKEISGESLPPDQVVSMAKQNGCRSISYTYTEPTIFFEYAFDTSKLAHAEGICNTFVTNGYLTPEAIEMISPYLDAATVDFKGSGEPEFYKRYCGINAVSPIFEALEEMKQRGIFIEVTNLIVPGGGDKRAPYVKLVDWVVEHLGGETPFHILRFFPSFKYTSQEETPERLLLDFWQAATDAGLKHVYLGNVRNQKYENSYCPSCKRTIIERWGFEILSMNLDGRRCGFCGAELNFVI</sequence>
<evidence type="ECO:0000259" key="7">
    <source>
        <dbReference type="PROSITE" id="PS51918"/>
    </source>
</evidence>
<gene>
    <name evidence="8" type="primary">amrS</name>
    <name evidence="8" type="ORF">ENS19_07335</name>
</gene>
<dbReference type="AlphaFoldDB" id="A0A7C3FBE6"/>
<dbReference type="NCBIfam" id="TIGR04337">
    <property type="entry name" value="AmmeMemoSam_rS"/>
    <property type="match status" value="1"/>
</dbReference>
<dbReference type="SFLD" id="SFLDS00029">
    <property type="entry name" value="Radical_SAM"/>
    <property type="match status" value="1"/>
</dbReference>
<dbReference type="PROSITE" id="PS51918">
    <property type="entry name" value="RADICAL_SAM"/>
    <property type="match status" value="1"/>
</dbReference>
<dbReference type="Gene3D" id="3.20.20.70">
    <property type="entry name" value="Aldolase class I"/>
    <property type="match status" value="1"/>
</dbReference>
<dbReference type="EMBL" id="DSTX01000012">
    <property type="protein sequence ID" value="HFK21067.1"/>
    <property type="molecule type" value="Genomic_DNA"/>
</dbReference>
<dbReference type="PANTHER" id="PTHR30352">
    <property type="entry name" value="PYRUVATE FORMATE-LYASE-ACTIVATING ENZYME"/>
    <property type="match status" value="1"/>
</dbReference>
<proteinExistence type="predicted"/>
<comment type="cofactor">
    <cofactor evidence="6">
        <name>[4Fe-4S] cluster</name>
        <dbReference type="ChEBI" id="CHEBI:49883"/>
    </cofactor>
    <text evidence="6">Binds 1 [4Fe-4S] cluster. The cluster is coordinated with 3 cysteines and an exchangeable S-adenosyl-L-methionine.</text>
</comment>
<dbReference type="PIRSF" id="PIRSF004869">
    <property type="entry name" value="PflX_prd"/>
    <property type="match status" value="1"/>
</dbReference>
<keyword evidence="3 6" id="KW-0479">Metal-binding</keyword>
<accession>A0A7C3FBE6</accession>
<keyword evidence="4 6" id="KW-0408">Iron</keyword>
<dbReference type="CDD" id="cd01335">
    <property type="entry name" value="Radical_SAM"/>
    <property type="match status" value="1"/>
</dbReference>
<evidence type="ECO:0000256" key="3">
    <source>
        <dbReference type="ARBA" id="ARBA00022723"/>
    </source>
</evidence>
<evidence type="ECO:0000256" key="1">
    <source>
        <dbReference type="ARBA" id="ARBA00022485"/>
    </source>
</evidence>
<keyword evidence="5 6" id="KW-0411">Iron-sulfur</keyword>
<dbReference type="InterPro" id="IPR027596">
    <property type="entry name" value="AmmeMemoSam_rS"/>
</dbReference>
<reference evidence="8" key="1">
    <citation type="journal article" date="2020" name="mSystems">
        <title>Genome- and Community-Level Interaction Insights into Carbon Utilization and Element Cycling Functions of Hydrothermarchaeota in Hydrothermal Sediment.</title>
        <authorList>
            <person name="Zhou Z."/>
            <person name="Liu Y."/>
            <person name="Xu W."/>
            <person name="Pan J."/>
            <person name="Luo Z.H."/>
            <person name="Li M."/>
        </authorList>
    </citation>
    <scope>NUCLEOTIDE SEQUENCE [LARGE SCALE GENOMIC DNA]</scope>
    <source>
        <strain evidence="8">SpSt-468</strain>
    </source>
</reference>
<dbReference type="GO" id="GO:0046872">
    <property type="term" value="F:metal ion binding"/>
    <property type="evidence" value="ECO:0007669"/>
    <property type="project" value="UniProtKB-KW"/>
</dbReference>
<feature type="domain" description="Radical SAM core" evidence="7">
    <location>
        <begin position="71"/>
        <end position="288"/>
    </location>
</feature>
<feature type="binding site" evidence="6">
    <location>
        <position position="89"/>
    </location>
    <ligand>
        <name>[4Fe-4S] cluster</name>
        <dbReference type="ChEBI" id="CHEBI:49883"/>
        <note>4Fe-4S-S-AdoMet</note>
    </ligand>
</feature>
<dbReference type="InterPro" id="IPR013785">
    <property type="entry name" value="Aldolase_TIM"/>
</dbReference>